<reference evidence="2 3" key="1">
    <citation type="submission" date="2021-01" db="EMBL/GenBank/DDBJ databases">
        <title>Piscinibacter sp. Jin2 Genome sequencing and assembly.</title>
        <authorList>
            <person name="Kim I."/>
        </authorList>
    </citation>
    <scope>NUCLEOTIDE SEQUENCE [LARGE SCALE GENOMIC DNA]</scope>
    <source>
        <strain evidence="2 3">Jin2</strain>
    </source>
</reference>
<keyword evidence="3" id="KW-1185">Reference proteome</keyword>
<accession>A0A9X0XFK4</accession>
<gene>
    <name evidence="2" type="ORF">JI742_09755</name>
</gene>
<evidence type="ECO:0000313" key="3">
    <source>
        <dbReference type="Proteomes" id="UP000643207"/>
    </source>
</evidence>
<feature type="chain" id="PRO_5040758009" evidence="1">
    <location>
        <begin position="29"/>
        <end position="211"/>
    </location>
</feature>
<organism evidence="2 3">
    <name type="scientific">Aquariibacter lacus</name>
    <dbReference type="NCBI Taxonomy" id="2801332"/>
    <lineage>
        <taxon>Bacteria</taxon>
        <taxon>Pseudomonadati</taxon>
        <taxon>Pseudomonadota</taxon>
        <taxon>Betaproteobacteria</taxon>
        <taxon>Burkholderiales</taxon>
        <taxon>Sphaerotilaceae</taxon>
        <taxon>Aquariibacter</taxon>
    </lineage>
</organism>
<dbReference type="AlphaFoldDB" id="A0A9X0XFK4"/>
<evidence type="ECO:0000313" key="2">
    <source>
        <dbReference type="EMBL" id="MBL0720173.1"/>
    </source>
</evidence>
<proteinExistence type="predicted"/>
<dbReference type="Proteomes" id="UP000643207">
    <property type="component" value="Unassembled WGS sequence"/>
</dbReference>
<feature type="signal peptide" evidence="1">
    <location>
        <begin position="1"/>
        <end position="28"/>
    </location>
</feature>
<comment type="caution">
    <text evidence="2">The sequence shown here is derived from an EMBL/GenBank/DDBJ whole genome shotgun (WGS) entry which is preliminary data.</text>
</comment>
<dbReference type="EMBL" id="JAERRA010000001">
    <property type="protein sequence ID" value="MBL0720173.1"/>
    <property type="molecule type" value="Genomic_DNA"/>
</dbReference>
<keyword evidence="1" id="KW-0732">Signal</keyword>
<sequence>MIKSWKLALRALALGFLLHLGLGSSALAQGMAEENNPSQFCLDSSVIACFDECNDPNNFQECIIGCATGANLNPQNCLDQCFNDPVCLDRCQFTIRTTRSCGGPSDKLRVTAGTPTYNRTARIWQQTVRVTNKTLAEDVDQIAIVVTGAANGWTLSNADGNTSVISPSGNPFKNVPGVLAPGASVQVRLTYSRSGNLPLVLVPKAYASIFR</sequence>
<evidence type="ECO:0000256" key="1">
    <source>
        <dbReference type="SAM" id="SignalP"/>
    </source>
</evidence>
<name>A0A9X0XFK4_9BURK</name>
<dbReference type="RefSeq" id="WP_201826017.1">
    <property type="nucleotide sequence ID" value="NZ_JAERRA010000001.1"/>
</dbReference>
<protein>
    <submittedName>
        <fullName evidence="2">Uncharacterized protein</fullName>
    </submittedName>
</protein>